<dbReference type="RefSeq" id="WP_021131670.1">
    <property type="nucleotide sequence ID" value="NZ_AQPH01000017.1"/>
</dbReference>
<accession>S9SE21</accession>
<dbReference type="InterPro" id="IPR011010">
    <property type="entry name" value="DNA_brk_join_enz"/>
</dbReference>
<reference evidence="8" key="1">
    <citation type="submission" date="2013-04" db="EMBL/GenBank/DDBJ databases">
        <authorList>
            <person name="Kuznetsov B."/>
            <person name="Ivanovsky R."/>
        </authorList>
    </citation>
    <scope>NUCLEOTIDE SEQUENCE [LARGE SCALE GENOMIC DNA]</scope>
    <source>
        <strain evidence="8">MGU-K5</strain>
    </source>
</reference>
<organism evidence="8">
    <name type="scientific">Magnetospirillum fulvum MGU-K5</name>
    <dbReference type="NCBI Taxonomy" id="1316936"/>
    <lineage>
        <taxon>Bacteria</taxon>
        <taxon>Pseudomonadati</taxon>
        <taxon>Pseudomonadota</taxon>
        <taxon>Alphaproteobacteria</taxon>
        <taxon>Rhodospirillales</taxon>
        <taxon>Rhodospirillaceae</taxon>
        <taxon>Magnetospirillum</taxon>
    </lineage>
</organism>
<feature type="domain" description="Tyr recombinase" evidence="6">
    <location>
        <begin position="257"/>
        <end position="457"/>
    </location>
</feature>
<keyword evidence="3 5" id="KW-0238">DNA-binding</keyword>
<dbReference type="AlphaFoldDB" id="S9SE21"/>
<evidence type="ECO:0000256" key="3">
    <source>
        <dbReference type="ARBA" id="ARBA00023125"/>
    </source>
</evidence>
<dbReference type="InterPro" id="IPR044068">
    <property type="entry name" value="CB"/>
</dbReference>
<dbReference type="eggNOG" id="COG0582">
    <property type="taxonomic scope" value="Bacteria"/>
</dbReference>
<evidence type="ECO:0000259" key="7">
    <source>
        <dbReference type="PROSITE" id="PS51900"/>
    </source>
</evidence>
<dbReference type="Pfam" id="PF00589">
    <property type="entry name" value="Phage_integrase"/>
    <property type="match status" value="1"/>
</dbReference>
<dbReference type="InterPro" id="IPR002104">
    <property type="entry name" value="Integrase_catalytic"/>
</dbReference>
<dbReference type="InterPro" id="IPR010998">
    <property type="entry name" value="Integrase_recombinase_N"/>
</dbReference>
<evidence type="ECO:0000256" key="1">
    <source>
        <dbReference type="ARBA" id="ARBA00008857"/>
    </source>
</evidence>
<dbReference type="GO" id="GO:0015074">
    <property type="term" value="P:DNA integration"/>
    <property type="evidence" value="ECO:0007669"/>
    <property type="project" value="UniProtKB-KW"/>
</dbReference>
<evidence type="ECO:0000256" key="4">
    <source>
        <dbReference type="ARBA" id="ARBA00023172"/>
    </source>
</evidence>
<proteinExistence type="inferred from homology"/>
<dbReference type="EMBL" id="AQPH01000017">
    <property type="protein sequence ID" value="EPY02318.1"/>
    <property type="molecule type" value="Genomic_DNA"/>
</dbReference>
<comment type="similarity">
    <text evidence="1">Belongs to the 'phage' integrase family.</text>
</comment>
<dbReference type="STRING" id="1316936.K678_06592"/>
<dbReference type="OrthoDB" id="9784724at2"/>
<protein>
    <submittedName>
        <fullName evidence="8">Integrase</fullName>
    </submittedName>
</protein>
<dbReference type="GO" id="GO:0003677">
    <property type="term" value="F:DNA binding"/>
    <property type="evidence" value="ECO:0007669"/>
    <property type="project" value="UniProtKB-UniRule"/>
</dbReference>
<comment type="caution">
    <text evidence="8">The sequence shown here is derived from an EMBL/GenBank/DDBJ whole genome shotgun (WGS) entry which is preliminary data.</text>
</comment>
<dbReference type="InterPro" id="IPR013762">
    <property type="entry name" value="Integrase-like_cat_sf"/>
</dbReference>
<keyword evidence="2" id="KW-0229">DNA integration</keyword>
<keyword evidence="4" id="KW-0233">DNA recombination</keyword>
<dbReference type="SUPFAM" id="SSF56349">
    <property type="entry name" value="DNA breaking-rejoining enzymes"/>
    <property type="match status" value="1"/>
</dbReference>
<feature type="domain" description="Core-binding (CB)" evidence="7">
    <location>
        <begin position="153"/>
        <end position="236"/>
    </location>
</feature>
<evidence type="ECO:0000259" key="6">
    <source>
        <dbReference type="PROSITE" id="PS51898"/>
    </source>
</evidence>
<dbReference type="PATRIC" id="fig|1316936.3.peg.1319"/>
<dbReference type="InterPro" id="IPR050090">
    <property type="entry name" value="Tyrosine_recombinase_XerCD"/>
</dbReference>
<dbReference type="CDD" id="cd01184">
    <property type="entry name" value="INT_C_like_1"/>
    <property type="match status" value="1"/>
</dbReference>
<sequence>MSHPDLTPDQIDELARTWFANALDIDEEDRLHLRPGKAMYTGCGDDDPVEADLEVLSFLDGDFREAIAHNDFRLVQGHVEELLTNAGIAIDRKSETFRRLARGLLRANIEFIRIAKARRVGNYAVTPQDPLFSIPPAVASTASTPPDPALSSTPLPDLVRLYTAAQEKDGKWTADTQRKTVPKLVRFAETLDNKPVDMVTRDDVRSWRRSLEESDLANNTIRLHFKAVAAMFNWARTEKVATIDNPTKGLMPPEDEPKRDAFTPEELKTLFASPLYTGHWRADRRERPGKVLVKDFKYWFPLIGLHTGMRVEEIAKLRVEDVRQEDGGWCFDIKKAKTKAGERLVPIHPRLIDLGFLDHVRSVKHERLWPELTADAEGDYSSAFCKWFPWYRSAIGIDREGLVFHSFRHLFTSYLLNVHGVEERMVSFLVGHQVKSMTGGRYGNKLITARMKLDLFKDADFGVDLSHLLAGRNAN</sequence>
<evidence type="ECO:0000256" key="5">
    <source>
        <dbReference type="PROSITE-ProRule" id="PRU01248"/>
    </source>
</evidence>
<name>S9SE21_MAGFU</name>
<gene>
    <name evidence="8" type="ORF">K678_06592</name>
</gene>
<dbReference type="Gene3D" id="1.10.150.130">
    <property type="match status" value="1"/>
</dbReference>
<dbReference type="Proteomes" id="UP000015350">
    <property type="component" value="Unassembled WGS sequence"/>
</dbReference>
<dbReference type="PROSITE" id="PS51900">
    <property type="entry name" value="CB"/>
    <property type="match status" value="1"/>
</dbReference>
<dbReference type="PROSITE" id="PS51898">
    <property type="entry name" value="TYR_RECOMBINASE"/>
    <property type="match status" value="1"/>
</dbReference>
<evidence type="ECO:0000313" key="8">
    <source>
        <dbReference type="EMBL" id="EPY02318.1"/>
    </source>
</evidence>
<dbReference type="PANTHER" id="PTHR30349">
    <property type="entry name" value="PHAGE INTEGRASE-RELATED"/>
    <property type="match status" value="1"/>
</dbReference>
<dbReference type="GO" id="GO:0006310">
    <property type="term" value="P:DNA recombination"/>
    <property type="evidence" value="ECO:0007669"/>
    <property type="project" value="UniProtKB-KW"/>
</dbReference>
<dbReference type="Gene3D" id="1.10.443.10">
    <property type="entry name" value="Intergrase catalytic core"/>
    <property type="match status" value="1"/>
</dbReference>
<evidence type="ECO:0000256" key="2">
    <source>
        <dbReference type="ARBA" id="ARBA00022908"/>
    </source>
</evidence>
<dbReference type="PANTHER" id="PTHR30349:SF41">
    <property type="entry name" value="INTEGRASE_RECOMBINASE PROTEIN MJ0367-RELATED"/>
    <property type="match status" value="1"/>
</dbReference>